<evidence type="ECO:0000256" key="3">
    <source>
        <dbReference type="ARBA" id="ARBA00022833"/>
    </source>
</evidence>
<dbReference type="HOGENOM" id="CLU_012390_0_1_1"/>
<dbReference type="GO" id="GO:0008270">
    <property type="term" value="F:zinc ion binding"/>
    <property type="evidence" value="ECO:0007669"/>
    <property type="project" value="UniProtKB-KW"/>
</dbReference>
<dbReference type="PANTHER" id="PTHR45023:SF4">
    <property type="entry name" value="GLYCINE-RICH PROTEIN-RELATED"/>
    <property type="match status" value="1"/>
</dbReference>
<dbReference type="EnsemblPlants" id="Bo3g097600.1">
    <property type="protein sequence ID" value="Bo3g097600.1"/>
    <property type="gene ID" value="Bo3g097600"/>
</dbReference>
<dbReference type="PANTHER" id="PTHR45023">
    <property type="match status" value="1"/>
</dbReference>
<keyword evidence="5" id="KW-0472">Membrane</keyword>
<keyword evidence="1" id="KW-0479">Metal-binding</keyword>
<dbReference type="STRING" id="109376.A0A0D3BEL8"/>
<dbReference type="Gramene" id="Bo3g097600.1">
    <property type="protein sequence ID" value="Bo3g097600.1"/>
    <property type="gene ID" value="Bo3g097600"/>
</dbReference>
<dbReference type="Proteomes" id="UP000032141">
    <property type="component" value="Chromosome C3"/>
</dbReference>
<sequence>MGQDYSYTQPSSSSEELDITSLIVAEGELYANEVESNFTISQEDQYAAAPEADEGIPRTCYCGSEPVVKTSYTPKNPYRRYFSCNNVDDGECHIWKWWDVAMQEELRETQIQLRMLKDQFFESDQKVAKLEKILRVLSKKTAVVKYRIAKGVCLLLLVILVIVMWRPSSKMNTSTGYVNLLNSQSSVDLESPEPAWFGSQGRDEYVFNPAVESSVQPGIESPVQPSVSERRKWTVNEDKILIGACLNTSKDPVVSCEQKAERFWKRIVDYYNASPQLVGKVPREVRPAKQRWSRINDQVCKFVGCYDAALRGKRSGQNEDGVMKAALDSFYTIYGHKFSLEHAWKELRHDQKWQATYTVKDGEKEKRKQVHDVDTEDEVAEPEIRPVGVKAAKAAGKRKKSGKEEEMSQLQSILQMKEKLSKQKILERLFGKKDPLSEVEESLKLKLMNEML</sequence>
<evidence type="ECO:0000313" key="8">
    <source>
        <dbReference type="Proteomes" id="UP000032141"/>
    </source>
</evidence>
<name>A0A0D3BEL8_BRAOL</name>
<feature type="transmembrane region" description="Helical" evidence="5">
    <location>
        <begin position="148"/>
        <end position="165"/>
    </location>
</feature>
<keyword evidence="5" id="KW-0812">Transmembrane</keyword>
<keyword evidence="3" id="KW-0862">Zinc</keyword>
<feature type="domain" description="GRF-type" evidence="6">
    <location>
        <begin position="60"/>
        <end position="101"/>
    </location>
</feature>
<organism evidence="7 8">
    <name type="scientific">Brassica oleracea var. oleracea</name>
    <dbReference type="NCBI Taxonomy" id="109376"/>
    <lineage>
        <taxon>Eukaryota</taxon>
        <taxon>Viridiplantae</taxon>
        <taxon>Streptophyta</taxon>
        <taxon>Embryophyta</taxon>
        <taxon>Tracheophyta</taxon>
        <taxon>Spermatophyta</taxon>
        <taxon>Magnoliopsida</taxon>
        <taxon>eudicotyledons</taxon>
        <taxon>Gunneridae</taxon>
        <taxon>Pentapetalae</taxon>
        <taxon>rosids</taxon>
        <taxon>malvids</taxon>
        <taxon>Brassicales</taxon>
        <taxon>Brassicaceae</taxon>
        <taxon>Brassiceae</taxon>
        <taxon>Brassica</taxon>
    </lineage>
</organism>
<keyword evidence="5" id="KW-1133">Transmembrane helix</keyword>
<keyword evidence="8" id="KW-1185">Reference proteome</keyword>
<evidence type="ECO:0000256" key="2">
    <source>
        <dbReference type="ARBA" id="ARBA00022771"/>
    </source>
</evidence>
<reference evidence="7" key="2">
    <citation type="submission" date="2015-03" db="UniProtKB">
        <authorList>
            <consortium name="EnsemblPlants"/>
        </authorList>
    </citation>
    <scope>IDENTIFICATION</scope>
</reference>
<dbReference type="InterPro" id="IPR010666">
    <property type="entry name" value="Znf_GRF"/>
</dbReference>
<dbReference type="PROSITE" id="PS51999">
    <property type="entry name" value="ZF_GRF"/>
    <property type="match status" value="1"/>
</dbReference>
<keyword evidence="2 4" id="KW-0863">Zinc-finger</keyword>
<evidence type="ECO:0000313" key="7">
    <source>
        <dbReference type="EnsemblPlants" id="Bo3g097600.1"/>
    </source>
</evidence>
<evidence type="ECO:0000259" key="6">
    <source>
        <dbReference type="PROSITE" id="PS51999"/>
    </source>
</evidence>
<reference evidence="7 8" key="1">
    <citation type="journal article" date="2014" name="Genome Biol.">
        <title>Transcriptome and methylome profiling reveals relics of genome dominance in the mesopolyploid Brassica oleracea.</title>
        <authorList>
            <person name="Parkin I.A."/>
            <person name="Koh C."/>
            <person name="Tang H."/>
            <person name="Robinson S.J."/>
            <person name="Kagale S."/>
            <person name="Clarke W.E."/>
            <person name="Town C.D."/>
            <person name="Nixon J."/>
            <person name="Krishnakumar V."/>
            <person name="Bidwell S.L."/>
            <person name="Denoeud F."/>
            <person name="Belcram H."/>
            <person name="Links M.G."/>
            <person name="Just J."/>
            <person name="Clarke C."/>
            <person name="Bender T."/>
            <person name="Huebert T."/>
            <person name="Mason A.S."/>
            <person name="Pires J.C."/>
            <person name="Barker G."/>
            <person name="Moore J."/>
            <person name="Walley P.G."/>
            <person name="Manoli S."/>
            <person name="Batley J."/>
            <person name="Edwards D."/>
            <person name="Nelson M.N."/>
            <person name="Wang X."/>
            <person name="Paterson A.H."/>
            <person name="King G."/>
            <person name="Bancroft I."/>
            <person name="Chalhoub B."/>
            <person name="Sharpe A.G."/>
        </authorList>
    </citation>
    <scope>NUCLEOTIDE SEQUENCE</scope>
    <source>
        <strain evidence="7 8">cv. TO1000</strain>
    </source>
</reference>
<dbReference type="AlphaFoldDB" id="A0A0D3BEL8"/>
<evidence type="ECO:0000256" key="1">
    <source>
        <dbReference type="ARBA" id="ARBA00022723"/>
    </source>
</evidence>
<protein>
    <recommendedName>
        <fullName evidence="6">GRF-type domain-containing protein</fullName>
    </recommendedName>
</protein>
<proteinExistence type="predicted"/>
<evidence type="ECO:0000256" key="4">
    <source>
        <dbReference type="PROSITE-ProRule" id="PRU01343"/>
    </source>
</evidence>
<evidence type="ECO:0000256" key="5">
    <source>
        <dbReference type="SAM" id="Phobius"/>
    </source>
</evidence>
<accession>A0A0D3BEL8</accession>